<dbReference type="VEuPathDB" id="FungiDB:RhiirFUN_008070"/>
<evidence type="ECO:0000259" key="1">
    <source>
        <dbReference type="PROSITE" id="PS50011"/>
    </source>
</evidence>
<sequence length="418" mass="48635">MSDIRNELVYTTIILTDDSLTNDEKTEAIKILNKNYDRHKILYNSGTKRICENCKQECLATTYCEFCVRDYLEANFSNVEWIPYENFQNIKYLTKGGCSEIYTAIWIDGHYFEWNPKQKQLKRFGTQEIVLKGLGNIENSSKDWFDEAKSHLTISNKWASIVQCYGITQDPSDENYMLVMLEMAIDLRKYLQKNHKQLTWKKRIQITSDIINALYRIHLENAIHRDLHSGNILYSKLNQRFCISDLGFCGPVNKPLKSTYGNLPYIAPEVIIGKQTTKASDIYSIAMLMWEISSGQRPFIGYEHNYDLAMNIVNGIRPKNVLGTPLEYKSLMKQCWDSDPLKRPDIYTILKKIDEINLSYQNTNEFEANDDIEIIITSDFETTETNYANSLLSTSKIYQFENLFEPKNATEEEQEGIN</sequence>
<accession>A0A2P4Q5Q9</accession>
<dbReference type="GO" id="GO:0007165">
    <property type="term" value="P:signal transduction"/>
    <property type="evidence" value="ECO:0007669"/>
    <property type="project" value="TreeGrafter"/>
</dbReference>
<gene>
    <name evidence="2" type="ORF">GLOIN_2v1773104</name>
</gene>
<dbReference type="InterPro" id="IPR050167">
    <property type="entry name" value="Ser_Thr_protein_kinase"/>
</dbReference>
<feature type="domain" description="Protein kinase" evidence="1">
    <location>
        <begin position="87"/>
        <end position="358"/>
    </location>
</feature>
<comment type="caution">
    <text evidence="2">The sequence shown here is derived from an EMBL/GenBank/DDBJ whole genome shotgun (WGS) entry which is preliminary data.</text>
</comment>
<evidence type="ECO:0000313" key="2">
    <source>
        <dbReference type="EMBL" id="POG72991.1"/>
    </source>
</evidence>
<dbReference type="InterPro" id="IPR001245">
    <property type="entry name" value="Ser-Thr/Tyr_kinase_cat_dom"/>
</dbReference>
<reference evidence="2 3" key="1">
    <citation type="journal article" date="2013" name="Proc. Natl. Acad. Sci. U.S.A.">
        <title>Genome of an arbuscular mycorrhizal fungus provides insight into the oldest plant symbiosis.</title>
        <authorList>
            <person name="Tisserant E."/>
            <person name="Malbreil M."/>
            <person name="Kuo A."/>
            <person name="Kohler A."/>
            <person name="Symeonidi A."/>
            <person name="Balestrini R."/>
            <person name="Charron P."/>
            <person name="Duensing N."/>
            <person name="Frei Dit Frey N."/>
            <person name="Gianinazzi-Pearson V."/>
            <person name="Gilbert L.B."/>
            <person name="Handa Y."/>
            <person name="Herr J.R."/>
            <person name="Hijri M."/>
            <person name="Koul R."/>
            <person name="Kawaguchi M."/>
            <person name="Krajinski F."/>
            <person name="Lammers P.J."/>
            <person name="Masclaux F.G."/>
            <person name="Murat C."/>
            <person name="Morin E."/>
            <person name="Ndikumana S."/>
            <person name="Pagni M."/>
            <person name="Petitpierre D."/>
            <person name="Requena N."/>
            <person name="Rosikiewicz P."/>
            <person name="Riley R."/>
            <person name="Saito K."/>
            <person name="San Clemente H."/>
            <person name="Shapiro H."/>
            <person name="van Tuinen D."/>
            <person name="Becard G."/>
            <person name="Bonfante P."/>
            <person name="Paszkowski U."/>
            <person name="Shachar-Hill Y.Y."/>
            <person name="Tuskan G.A."/>
            <person name="Young P.W."/>
            <person name="Sanders I.R."/>
            <person name="Henrissat B."/>
            <person name="Rensing S.A."/>
            <person name="Grigoriev I.V."/>
            <person name="Corradi N."/>
            <person name="Roux C."/>
            <person name="Martin F."/>
        </authorList>
    </citation>
    <scope>NUCLEOTIDE SEQUENCE [LARGE SCALE GENOMIC DNA]</scope>
    <source>
        <strain evidence="2 3">DAOM 197198</strain>
    </source>
</reference>
<dbReference type="Pfam" id="PF07714">
    <property type="entry name" value="PK_Tyr_Ser-Thr"/>
    <property type="match status" value="1"/>
</dbReference>
<dbReference type="EMBL" id="AUPC02000089">
    <property type="protein sequence ID" value="POG72991.1"/>
    <property type="molecule type" value="Genomic_DNA"/>
</dbReference>
<reference evidence="2 3" key="2">
    <citation type="journal article" date="2018" name="New Phytol.">
        <title>High intraspecific genome diversity in the model arbuscular mycorrhizal symbiont Rhizophagus irregularis.</title>
        <authorList>
            <person name="Chen E.C.H."/>
            <person name="Morin E."/>
            <person name="Beaudet D."/>
            <person name="Noel J."/>
            <person name="Yildirir G."/>
            <person name="Ndikumana S."/>
            <person name="Charron P."/>
            <person name="St-Onge C."/>
            <person name="Giorgi J."/>
            <person name="Kruger M."/>
            <person name="Marton T."/>
            <person name="Ropars J."/>
            <person name="Grigoriev I.V."/>
            <person name="Hainaut M."/>
            <person name="Henrissat B."/>
            <person name="Roux C."/>
            <person name="Martin F."/>
            <person name="Corradi N."/>
        </authorList>
    </citation>
    <scope>NUCLEOTIDE SEQUENCE [LARGE SCALE GENOMIC DNA]</scope>
    <source>
        <strain evidence="2 3">DAOM 197198</strain>
    </source>
</reference>
<dbReference type="PANTHER" id="PTHR23257">
    <property type="entry name" value="SERINE-THREONINE PROTEIN KINASE"/>
    <property type="match status" value="1"/>
</dbReference>
<organism evidence="2 3">
    <name type="scientific">Rhizophagus irregularis (strain DAOM 181602 / DAOM 197198 / MUCL 43194)</name>
    <name type="common">Arbuscular mycorrhizal fungus</name>
    <name type="synonym">Glomus intraradices</name>
    <dbReference type="NCBI Taxonomy" id="747089"/>
    <lineage>
        <taxon>Eukaryota</taxon>
        <taxon>Fungi</taxon>
        <taxon>Fungi incertae sedis</taxon>
        <taxon>Mucoromycota</taxon>
        <taxon>Glomeromycotina</taxon>
        <taxon>Glomeromycetes</taxon>
        <taxon>Glomerales</taxon>
        <taxon>Glomeraceae</taxon>
        <taxon>Rhizophagus</taxon>
    </lineage>
</organism>
<dbReference type="Proteomes" id="UP000018888">
    <property type="component" value="Unassembled WGS sequence"/>
</dbReference>
<dbReference type="Gene3D" id="1.10.510.10">
    <property type="entry name" value="Transferase(Phosphotransferase) domain 1"/>
    <property type="match status" value="1"/>
</dbReference>
<keyword evidence="3" id="KW-1185">Reference proteome</keyword>
<dbReference type="GO" id="GO:0005737">
    <property type="term" value="C:cytoplasm"/>
    <property type="evidence" value="ECO:0007669"/>
    <property type="project" value="TreeGrafter"/>
</dbReference>
<protein>
    <submittedName>
        <fullName evidence="2">Kinase-like domain-containing protein</fullName>
    </submittedName>
</protein>
<dbReference type="GO" id="GO:0005524">
    <property type="term" value="F:ATP binding"/>
    <property type="evidence" value="ECO:0007669"/>
    <property type="project" value="InterPro"/>
</dbReference>
<evidence type="ECO:0000313" key="3">
    <source>
        <dbReference type="Proteomes" id="UP000018888"/>
    </source>
</evidence>
<dbReference type="PROSITE" id="PS50011">
    <property type="entry name" value="PROTEIN_KINASE_DOM"/>
    <property type="match status" value="1"/>
</dbReference>
<dbReference type="InterPro" id="IPR000719">
    <property type="entry name" value="Prot_kinase_dom"/>
</dbReference>
<dbReference type="SUPFAM" id="SSF56112">
    <property type="entry name" value="Protein kinase-like (PK-like)"/>
    <property type="match status" value="1"/>
</dbReference>
<dbReference type="AlphaFoldDB" id="A0A2P4Q5Q9"/>
<dbReference type="GO" id="GO:0004672">
    <property type="term" value="F:protein kinase activity"/>
    <property type="evidence" value="ECO:0007669"/>
    <property type="project" value="InterPro"/>
</dbReference>
<dbReference type="InterPro" id="IPR011009">
    <property type="entry name" value="Kinase-like_dom_sf"/>
</dbReference>
<dbReference type="PANTHER" id="PTHR23257:SF974">
    <property type="entry name" value="RECEPTOR-INTERACTING SERINE_THREONINE-PROTEIN KINASE 3"/>
    <property type="match status" value="1"/>
</dbReference>
<name>A0A2P4Q5Q9_RHIID</name>
<proteinExistence type="predicted"/>